<proteinExistence type="predicted"/>
<protein>
    <submittedName>
        <fullName evidence="1">Uncharacterized protein</fullName>
    </submittedName>
</protein>
<dbReference type="STRING" id="1507870.A0A1V8TLV2"/>
<comment type="caution">
    <text evidence="1">The sequence shown here is derived from an EMBL/GenBank/DDBJ whole genome shotgun (WGS) entry which is preliminary data.</text>
</comment>
<dbReference type="EMBL" id="NAJO01000005">
    <property type="protein sequence ID" value="OQO12192.1"/>
    <property type="molecule type" value="Genomic_DNA"/>
</dbReference>
<organism evidence="1 2">
    <name type="scientific">Cryoendolithus antarcticus</name>
    <dbReference type="NCBI Taxonomy" id="1507870"/>
    <lineage>
        <taxon>Eukaryota</taxon>
        <taxon>Fungi</taxon>
        <taxon>Dikarya</taxon>
        <taxon>Ascomycota</taxon>
        <taxon>Pezizomycotina</taxon>
        <taxon>Dothideomycetes</taxon>
        <taxon>Dothideomycetidae</taxon>
        <taxon>Cladosporiales</taxon>
        <taxon>Cladosporiaceae</taxon>
        <taxon>Cryoendolithus</taxon>
    </lineage>
</organism>
<accession>A0A1V8TLV2</accession>
<dbReference type="Proteomes" id="UP000192596">
    <property type="component" value="Unassembled WGS sequence"/>
</dbReference>
<dbReference type="InParanoid" id="A0A1V8TLV2"/>
<dbReference type="InterPro" id="IPR032710">
    <property type="entry name" value="NTF2-like_dom_sf"/>
</dbReference>
<evidence type="ECO:0000313" key="2">
    <source>
        <dbReference type="Proteomes" id="UP000192596"/>
    </source>
</evidence>
<sequence length="213" mass="22884">MAPKYPTAPEIHTLFTYLSTGQGDKFWSRVSPNVDWLVPGSNAASGHYHTLADWMAGAAGALDRAFPEPLKLVVTNVIGGGEQEWAVAELSADSTCKNGLPYHQRYPSIDEIKQLCSHLGTNDASPFFDRVSPNVEWDVLGTHPAAGHFSTLSDWKKGALGVINDVLKEPLKLSVVNVAGGGDQAWAVVELKAASVRAYLDSALVQKAVDQNT</sequence>
<dbReference type="AlphaFoldDB" id="A0A1V8TLV2"/>
<dbReference type="OrthoDB" id="10264449at2759"/>
<dbReference type="Gene3D" id="3.10.450.50">
    <property type="match status" value="2"/>
</dbReference>
<keyword evidence="2" id="KW-1185">Reference proteome</keyword>
<gene>
    <name evidence="1" type="ORF">B0A48_02833</name>
</gene>
<evidence type="ECO:0000313" key="1">
    <source>
        <dbReference type="EMBL" id="OQO12192.1"/>
    </source>
</evidence>
<reference evidence="2" key="1">
    <citation type="submission" date="2017-03" db="EMBL/GenBank/DDBJ databases">
        <title>Genomes of endolithic fungi from Antarctica.</title>
        <authorList>
            <person name="Coleine C."/>
            <person name="Masonjones S."/>
            <person name="Stajich J.E."/>
        </authorList>
    </citation>
    <scope>NUCLEOTIDE SEQUENCE [LARGE SCALE GENOMIC DNA]</scope>
    <source>
        <strain evidence="2">CCFEE 5527</strain>
    </source>
</reference>
<name>A0A1V8TLV2_9PEZI</name>
<dbReference type="SUPFAM" id="SSF54427">
    <property type="entry name" value="NTF2-like"/>
    <property type="match status" value="2"/>
</dbReference>